<protein>
    <recommendedName>
        <fullName evidence="2">Pyrrolo-quinoline quinone repeat domain-containing protein</fullName>
    </recommendedName>
</protein>
<evidence type="ECO:0000313" key="3">
    <source>
        <dbReference type="EMBL" id="GHH70165.1"/>
    </source>
</evidence>
<dbReference type="InterPro" id="IPR015943">
    <property type="entry name" value="WD40/YVTN_repeat-like_dom_sf"/>
</dbReference>
<reference evidence="3" key="1">
    <citation type="journal article" date="2014" name="Int. J. Syst. Evol. Microbiol.">
        <title>Complete genome sequence of Corynebacterium casei LMG S-19264T (=DSM 44701T), isolated from a smear-ripened cheese.</title>
        <authorList>
            <consortium name="US DOE Joint Genome Institute (JGI-PGF)"/>
            <person name="Walter F."/>
            <person name="Albersmeier A."/>
            <person name="Kalinowski J."/>
            <person name="Ruckert C."/>
        </authorList>
    </citation>
    <scope>NUCLEOTIDE SEQUENCE</scope>
    <source>
        <strain evidence="3">CGMCC 4.7398</strain>
    </source>
</reference>
<dbReference type="RefSeq" id="WP_189668760.1">
    <property type="nucleotide sequence ID" value="NZ_BNAS01000002.1"/>
</dbReference>
<dbReference type="Proteomes" id="UP000627369">
    <property type="component" value="Unassembled WGS sequence"/>
</dbReference>
<comment type="caution">
    <text evidence="3">The sequence shown here is derived from an EMBL/GenBank/DDBJ whole genome shotgun (WGS) entry which is preliminary data.</text>
</comment>
<dbReference type="SUPFAM" id="SSF50998">
    <property type="entry name" value="Quinoprotein alcohol dehydrogenase-like"/>
    <property type="match status" value="1"/>
</dbReference>
<feature type="compositionally biased region" description="Acidic residues" evidence="1">
    <location>
        <begin position="34"/>
        <end position="44"/>
    </location>
</feature>
<dbReference type="SMART" id="SM00564">
    <property type="entry name" value="PQQ"/>
    <property type="match status" value="3"/>
</dbReference>
<dbReference type="Pfam" id="PF13360">
    <property type="entry name" value="PQQ_2"/>
    <property type="match status" value="1"/>
</dbReference>
<reference evidence="3" key="2">
    <citation type="submission" date="2020-09" db="EMBL/GenBank/DDBJ databases">
        <authorList>
            <person name="Sun Q."/>
            <person name="Zhou Y."/>
        </authorList>
    </citation>
    <scope>NUCLEOTIDE SEQUENCE</scope>
    <source>
        <strain evidence="3">CGMCC 4.7398</strain>
    </source>
</reference>
<name>A0A919KR67_9MICO</name>
<sequence length="555" mass="57150">MARDPVEGGAFVFDLVDDGTAGPEAQLTRTGADGGEDPDGDELGSGEPPTSGGPGGKLRTIAPVAALLAVALGTGLAVDGVRDDARMERMRDVRGGVADVSSPLKETWKWEGLVGSREAIDEGRRNEVAVLGDMLVFRSEGELIALNPATGDEAWTVPLGEDPDCGPFGAAGWENVATSALVCLQGAGADREVTVVGPGGVVRAPRALDSADTRKFGEPRSGPGGTVLRAKRDGSAVDVGDAVCNDMGECTGTVEAGQGLVLRAEDAVTGEERWSVTVPFRSTRADQCNNWLGTSWDGSDNWVDFEQMLDPGAFGARIAADLVQLYGCGIEAAVTADGVPLGTTIEPGMGGVTSLAGGGFTESTFEGTAGTVLYAADGDRVGEIAGHALEPGVTDGSGPATFLVASGPRLRAYETDTTLRWEVVQTPAADTQLFLAQVDGTAVVMTGSGTVHGLDVATGDERWVWDSSADADGTHLEDLYVSRTFTDGQSVLLLTENGSGRAGLVSLDVDSGEVVWEQHAQEAVTDATAQEFDKSLIAVDGNLLEVTPAGVRGLG</sequence>
<accession>A0A919KR67</accession>
<feature type="domain" description="Pyrrolo-quinoline quinone repeat" evidence="2">
    <location>
        <begin position="365"/>
        <end position="525"/>
    </location>
</feature>
<dbReference type="InterPro" id="IPR002372">
    <property type="entry name" value="PQQ_rpt_dom"/>
</dbReference>
<evidence type="ECO:0000256" key="1">
    <source>
        <dbReference type="SAM" id="MobiDB-lite"/>
    </source>
</evidence>
<proteinExistence type="predicted"/>
<gene>
    <name evidence="3" type="ORF">GCM10017772_16340</name>
</gene>
<dbReference type="EMBL" id="BNAS01000002">
    <property type="protein sequence ID" value="GHH70165.1"/>
    <property type="molecule type" value="Genomic_DNA"/>
</dbReference>
<evidence type="ECO:0000313" key="4">
    <source>
        <dbReference type="Proteomes" id="UP000627369"/>
    </source>
</evidence>
<feature type="region of interest" description="Disordered" evidence="1">
    <location>
        <begin position="1"/>
        <end position="58"/>
    </location>
</feature>
<keyword evidence="4" id="KW-1185">Reference proteome</keyword>
<dbReference type="InterPro" id="IPR011047">
    <property type="entry name" value="Quinoprotein_ADH-like_sf"/>
</dbReference>
<dbReference type="InterPro" id="IPR018391">
    <property type="entry name" value="PQQ_b-propeller_rpt"/>
</dbReference>
<dbReference type="AlphaFoldDB" id="A0A919KR67"/>
<evidence type="ECO:0000259" key="2">
    <source>
        <dbReference type="Pfam" id="PF13360"/>
    </source>
</evidence>
<organism evidence="3 4">
    <name type="scientific">Promicromonospora soli</name>
    <dbReference type="NCBI Taxonomy" id="2035533"/>
    <lineage>
        <taxon>Bacteria</taxon>
        <taxon>Bacillati</taxon>
        <taxon>Actinomycetota</taxon>
        <taxon>Actinomycetes</taxon>
        <taxon>Micrococcales</taxon>
        <taxon>Promicromonosporaceae</taxon>
        <taxon>Promicromonospora</taxon>
    </lineage>
</organism>
<dbReference type="Gene3D" id="2.130.10.10">
    <property type="entry name" value="YVTN repeat-like/Quinoprotein amine dehydrogenase"/>
    <property type="match status" value="2"/>
</dbReference>